<evidence type="ECO:0000313" key="2">
    <source>
        <dbReference type="EMBL" id="CAG2194944.1"/>
    </source>
</evidence>
<reference evidence="2" key="1">
    <citation type="submission" date="2021-03" db="EMBL/GenBank/DDBJ databases">
        <authorList>
            <person name="Bekaert M."/>
        </authorList>
    </citation>
    <scope>NUCLEOTIDE SEQUENCE</scope>
</reference>
<feature type="region of interest" description="Disordered" evidence="1">
    <location>
        <begin position="38"/>
        <end position="65"/>
    </location>
</feature>
<feature type="compositionally biased region" description="Basic and acidic residues" evidence="1">
    <location>
        <begin position="52"/>
        <end position="65"/>
    </location>
</feature>
<dbReference type="AlphaFoldDB" id="A0A8S3QEA7"/>
<accession>A0A8S3QEA7</accession>
<dbReference type="EMBL" id="CAJPWZ010000501">
    <property type="protein sequence ID" value="CAG2194944.1"/>
    <property type="molecule type" value="Genomic_DNA"/>
</dbReference>
<evidence type="ECO:0000313" key="3">
    <source>
        <dbReference type="Proteomes" id="UP000683360"/>
    </source>
</evidence>
<gene>
    <name evidence="2" type="ORF">MEDL_9962</name>
</gene>
<protein>
    <submittedName>
        <fullName evidence="2">Uncharacterized protein</fullName>
    </submittedName>
</protein>
<comment type="caution">
    <text evidence="2">The sequence shown here is derived from an EMBL/GenBank/DDBJ whole genome shotgun (WGS) entry which is preliminary data.</text>
</comment>
<keyword evidence="3" id="KW-1185">Reference proteome</keyword>
<organism evidence="2 3">
    <name type="scientific">Mytilus edulis</name>
    <name type="common">Blue mussel</name>
    <dbReference type="NCBI Taxonomy" id="6550"/>
    <lineage>
        <taxon>Eukaryota</taxon>
        <taxon>Metazoa</taxon>
        <taxon>Spiralia</taxon>
        <taxon>Lophotrochozoa</taxon>
        <taxon>Mollusca</taxon>
        <taxon>Bivalvia</taxon>
        <taxon>Autobranchia</taxon>
        <taxon>Pteriomorphia</taxon>
        <taxon>Mytilida</taxon>
        <taxon>Mytiloidea</taxon>
        <taxon>Mytilidae</taxon>
        <taxon>Mytilinae</taxon>
        <taxon>Mytilus</taxon>
    </lineage>
</organism>
<sequence>MTGNKFKMPVNPVQHRMKRIFRKISICFVFLSRINNGPIRPHQTRHGNNHHGNNEHDEHNKHEKPTSNFRVASLCFMFLRRLHNPQSSSQIWTPDKKPQKWPTSLVWKDPNNTPKDTLEVLQKKMDILMQLCDIKKIPPEYYPELQAYQEYCHELSNKKDSADISKLQILRQQRKKSHDLAQACRKFSEFVQHHGLPDKSPLLQKEIQRLSQVLHEANSNNKLASQFDEVYCAIANAEGTEKPPEEFMAQFASSSQTYTAGDIFMATSAGSFRRDNAAAYSYLTNS</sequence>
<dbReference type="Proteomes" id="UP000683360">
    <property type="component" value="Unassembled WGS sequence"/>
</dbReference>
<name>A0A8S3QEA7_MYTED</name>
<proteinExistence type="predicted"/>
<evidence type="ECO:0000256" key="1">
    <source>
        <dbReference type="SAM" id="MobiDB-lite"/>
    </source>
</evidence>
<dbReference type="OrthoDB" id="6053764at2759"/>